<dbReference type="InterPro" id="IPR011250">
    <property type="entry name" value="OMP/PagP_B-barrel"/>
</dbReference>
<protein>
    <recommendedName>
        <fullName evidence="3">Outer membrane protein beta-barrel domain-containing protein</fullName>
    </recommendedName>
</protein>
<dbReference type="RefSeq" id="WP_026849576.1">
    <property type="nucleotide sequence ID" value="NZ_CP011454.1"/>
</dbReference>
<dbReference type="Proteomes" id="UP000076404">
    <property type="component" value="Chromosome"/>
</dbReference>
<keyword evidence="1 2" id="KW-0732">Signal</keyword>
<organism evidence="4 5">
    <name type="scientific">Gemmatimonas phototrophica</name>
    <dbReference type="NCBI Taxonomy" id="1379270"/>
    <lineage>
        <taxon>Bacteria</taxon>
        <taxon>Pseudomonadati</taxon>
        <taxon>Gemmatimonadota</taxon>
        <taxon>Gemmatimonadia</taxon>
        <taxon>Gemmatimonadales</taxon>
        <taxon>Gemmatimonadaceae</taxon>
        <taxon>Gemmatimonas</taxon>
    </lineage>
</organism>
<dbReference type="OrthoDB" id="9836733at2"/>
<reference evidence="4 5" key="1">
    <citation type="journal article" date="2014" name="Proc. Natl. Acad. Sci. U.S.A.">
        <title>Functional type 2 photosynthetic reaction centers found in the rare bacterial phylum Gemmatimonadetes.</title>
        <authorList>
            <person name="Zeng Y."/>
            <person name="Feng F."/>
            <person name="Medova H."/>
            <person name="Dean J."/>
            <person name="Koblizek M."/>
        </authorList>
    </citation>
    <scope>NUCLEOTIDE SEQUENCE [LARGE SCALE GENOMIC DNA]</scope>
    <source>
        <strain evidence="4 5">AP64</strain>
    </source>
</reference>
<keyword evidence="5" id="KW-1185">Reference proteome</keyword>
<feature type="chain" id="PRO_5007506962" description="Outer membrane protein beta-barrel domain-containing protein" evidence="2">
    <location>
        <begin position="28"/>
        <end position="195"/>
    </location>
</feature>
<dbReference type="SUPFAM" id="SSF56925">
    <property type="entry name" value="OMPA-like"/>
    <property type="match status" value="1"/>
</dbReference>
<feature type="domain" description="Outer membrane protein beta-barrel" evidence="3">
    <location>
        <begin position="15"/>
        <end position="155"/>
    </location>
</feature>
<dbReference type="AlphaFoldDB" id="A0A143BLC2"/>
<dbReference type="Gene3D" id="2.40.160.20">
    <property type="match status" value="1"/>
</dbReference>
<evidence type="ECO:0000313" key="4">
    <source>
        <dbReference type="EMBL" id="AMW05322.1"/>
    </source>
</evidence>
<name>A0A143BLC2_9BACT</name>
<dbReference type="InterPro" id="IPR027385">
    <property type="entry name" value="Beta-barrel_OMP"/>
</dbReference>
<sequence length="195" mass="20491">MIHRFRTHALASLMAMCAAATSGHAQAGSTKGVFLGLQYAGASVSVKSAAEDLEFGNGFGLHAGIGLSDRWSVLVNFDRSVLTGADSDAEVKLSQYDALLRWHLFPGPASPLRIFATAGATGRAVTGRTEFEGIAPTGGAGVHLFLTPQIALNGTALWTFGNLTRASELSNATRESFRSTGTRVQAGVSLYLFSR</sequence>
<gene>
    <name evidence="4" type="ORF">GEMMAAP_11945</name>
</gene>
<evidence type="ECO:0000256" key="2">
    <source>
        <dbReference type="SAM" id="SignalP"/>
    </source>
</evidence>
<dbReference type="eggNOG" id="ENOG5031IGU">
    <property type="taxonomic scope" value="Bacteria"/>
</dbReference>
<dbReference type="STRING" id="1379270.GEMMAAP_11945"/>
<dbReference type="KEGG" id="gph:GEMMAAP_11945"/>
<evidence type="ECO:0000313" key="5">
    <source>
        <dbReference type="Proteomes" id="UP000076404"/>
    </source>
</evidence>
<dbReference type="EMBL" id="CP011454">
    <property type="protein sequence ID" value="AMW05322.1"/>
    <property type="molecule type" value="Genomic_DNA"/>
</dbReference>
<dbReference type="Pfam" id="PF13505">
    <property type="entry name" value="OMP_b-brl"/>
    <property type="match status" value="1"/>
</dbReference>
<evidence type="ECO:0000259" key="3">
    <source>
        <dbReference type="Pfam" id="PF13505"/>
    </source>
</evidence>
<proteinExistence type="predicted"/>
<accession>A0A143BLC2</accession>
<reference evidence="4 5" key="2">
    <citation type="journal article" date="2016" name="Environ. Microbiol. Rep.">
        <title>Metagenomic evidence for the presence of phototrophic Gemmatimonadetes bacteria in diverse environments.</title>
        <authorList>
            <person name="Zeng Y."/>
            <person name="Baumbach J."/>
            <person name="Barbosa E.G."/>
            <person name="Azevedo V."/>
            <person name="Zhang C."/>
            <person name="Koblizek M."/>
        </authorList>
    </citation>
    <scope>NUCLEOTIDE SEQUENCE [LARGE SCALE GENOMIC DNA]</scope>
    <source>
        <strain evidence="4 5">AP64</strain>
    </source>
</reference>
<evidence type="ECO:0000256" key="1">
    <source>
        <dbReference type="ARBA" id="ARBA00022729"/>
    </source>
</evidence>
<feature type="signal peptide" evidence="2">
    <location>
        <begin position="1"/>
        <end position="27"/>
    </location>
</feature>